<comment type="catalytic activity">
    <reaction evidence="7">
        <text>RNA(n) + ATP = RNA(n)-3'-adenine ribonucleotide + diphosphate</text>
        <dbReference type="Rhea" id="RHEA:11332"/>
        <dbReference type="Rhea" id="RHEA-COMP:14527"/>
        <dbReference type="Rhea" id="RHEA-COMP:17347"/>
        <dbReference type="ChEBI" id="CHEBI:30616"/>
        <dbReference type="ChEBI" id="CHEBI:33019"/>
        <dbReference type="ChEBI" id="CHEBI:140395"/>
        <dbReference type="ChEBI" id="CHEBI:173115"/>
        <dbReference type="EC" id="2.7.7.19"/>
    </reaction>
</comment>
<evidence type="ECO:0000259" key="12">
    <source>
        <dbReference type="Pfam" id="PF12627"/>
    </source>
</evidence>
<comment type="similarity">
    <text evidence="7 8">Belongs to the tRNA nucleotidyltransferase/poly(A) polymerase family.</text>
</comment>
<evidence type="ECO:0000256" key="3">
    <source>
        <dbReference type="ARBA" id="ARBA00022741"/>
    </source>
</evidence>
<feature type="domain" description="Poly A polymerase head" evidence="10">
    <location>
        <begin position="65"/>
        <end position="188"/>
    </location>
</feature>
<dbReference type="InterPro" id="IPR025866">
    <property type="entry name" value="PolyA_pol_arg_C_dom"/>
</dbReference>
<comment type="function">
    <text evidence="7">Adds poly(A) tail to the 3' end of many RNAs, which usually targets these RNAs for decay. Plays a significant role in the global control of gene expression, through influencing the rate of transcript degradation, and in the general RNA quality control.</text>
</comment>
<dbReference type="PANTHER" id="PTHR43051:SF1">
    <property type="entry name" value="POLYNUCLEOTIDE ADENYLYLTRANSFERASE FAMILY PROTEIN"/>
    <property type="match status" value="1"/>
</dbReference>
<evidence type="ECO:0000256" key="1">
    <source>
        <dbReference type="ARBA" id="ARBA00022664"/>
    </source>
</evidence>
<evidence type="ECO:0000256" key="5">
    <source>
        <dbReference type="ARBA" id="ARBA00022884"/>
    </source>
</evidence>
<proteinExistence type="inferred from homology"/>
<dbReference type="GO" id="GO:0006397">
    <property type="term" value="P:mRNA processing"/>
    <property type="evidence" value="ECO:0007669"/>
    <property type="project" value="UniProtKB-KW"/>
</dbReference>
<dbReference type="HAMAP" id="MF_00957">
    <property type="entry name" value="PolyA_pol"/>
    <property type="match status" value="1"/>
</dbReference>
<dbReference type="EMBL" id="GU474849">
    <property type="protein sequence ID" value="ADI16906.1"/>
    <property type="molecule type" value="Genomic_DNA"/>
</dbReference>
<evidence type="ECO:0000313" key="13">
    <source>
        <dbReference type="EMBL" id="ADI16906.1"/>
    </source>
</evidence>
<protein>
    <recommendedName>
        <fullName evidence="7">Poly(A) polymerase I</fullName>
        <shortName evidence="7">PAP I</shortName>
        <ecNumber evidence="7">2.7.7.19</ecNumber>
    </recommendedName>
</protein>
<sequence length="435" mass="49893">MGTPPKVEYPTQKDTQTRPQNRHRSQPLNSVTALRTTEHAIDYAQLDHDALDVIQQLNAHGFTALLVGGCIRDALCGVQPKDFDVATDAPLDEVKRIFRRSRIVGRRFPIAHVRYGRNLIEVSTFRQSVSENIEHDAQGMILRDKAYGTLQEDAFRRDFSINALYFDPNKNEIIDYVGGLEDLAAGEVKLIGDPAVRLAEDPVRILRAVRFANKLGFSLDPRIIELFEDSARRLTAIPPARLFDEFLKMFLTGCGENIWQHIRHTGIARVLFPTCNPNSYLISAAMRNTDERIKNGLSVTPGFLVAVLLWEDFRARSAEQRLNDEDPAFATLRNQQQTIAIPRRFGSFAKETWMTQDRLIKRNPRTISHLIQHKRFRAGFDFLCLRAKTETDLAESAQWWTTFQEQDEATQQSMIAALPKPQRKRRRRSKRRSPE</sequence>
<evidence type="ECO:0000259" key="11">
    <source>
        <dbReference type="Pfam" id="PF12626"/>
    </source>
</evidence>
<dbReference type="AlphaFoldDB" id="E0XR65"/>
<keyword evidence="6 7" id="KW-0804">Transcription</keyword>
<feature type="active site" evidence="7">
    <location>
        <position position="84"/>
    </location>
</feature>
<evidence type="ECO:0000256" key="9">
    <source>
        <dbReference type="SAM" id="MobiDB-lite"/>
    </source>
</evidence>
<dbReference type="Pfam" id="PF12626">
    <property type="entry name" value="PolyA_pol_arg_C"/>
    <property type="match status" value="1"/>
</dbReference>
<organism evidence="13">
    <name type="scientific">uncultured gamma proteobacterium HF0010_16J05</name>
    <dbReference type="NCBI Taxonomy" id="710981"/>
    <lineage>
        <taxon>Bacteria</taxon>
        <taxon>Pseudomonadati</taxon>
        <taxon>Pseudomonadota</taxon>
        <taxon>Gammaproteobacteria</taxon>
        <taxon>environmental samples</taxon>
    </lineage>
</organism>
<dbReference type="SUPFAM" id="SSF81301">
    <property type="entry name" value="Nucleotidyltransferase"/>
    <property type="match status" value="1"/>
</dbReference>
<evidence type="ECO:0000256" key="7">
    <source>
        <dbReference type="HAMAP-Rule" id="MF_00957"/>
    </source>
</evidence>
<feature type="compositionally biased region" description="Basic residues" evidence="9">
    <location>
        <begin position="421"/>
        <end position="435"/>
    </location>
</feature>
<feature type="domain" description="Polymerase A arginine-rich C-terminal" evidence="11">
    <location>
        <begin position="331"/>
        <end position="432"/>
    </location>
</feature>
<keyword evidence="2 7" id="KW-0808">Transferase</keyword>
<dbReference type="InterPro" id="IPR002646">
    <property type="entry name" value="PolA_pol_head_dom"/>
</dbReference>
<feature type="active site" evidence="7">
    <location>
        <position position="82"/>
    </location>
</feature>
<reference evidence="13" key="1">
    <citation type="journal article" date="2011" name="Environ. Microbiol.">
        <title>Time-series analyses of Monterey Bay coastal microbial picoplankton using a 'genome proxy' microarray.</title>
        <authorList>
            <person name="Rich V.I."/>
            <person name="Pham V.D."/>
            <person name="Eppley J."/>
            <person name="Shi Y."/>
            <person name="DeLong E.F."/>
        </authorList>
    </citation>
    <scope>NUCLEOTIDE SEQUENCE</scope>
</reference>
<accession>E0XR65</accession>
<feature type="active site" evidence="7">
    <location>
        <position position="158"/>
    </location>
</feature>
<evidence type="ECO:0000256" key="2">
    <source>
        <dbReference type="ARBA" id="ARBA00022679"/>
    </source>
</evidence>
<dbReference type="SUPFAM" id="SSF81891">
    <property type="entry name" value="Poly A polymerase C-terminal region-like"/>
    <property type="match status" value="1"/>
</dbReference>
<gene>
    <name evidence="7" type="primary">pcnB</name>
</gene>
<keyword evidence="5 7" id="KW-0694">RNA-binding</keyword>
<feature type="region of interest" description="Disordered" evidence="9">
    <location>
        <begin position="410"/>
        <end position="435"/>
    </location>
</feature>
<dbReference type="GO" id="GO:0005524">
    <property type="term" value="F:ATP binding"/>
    <property type="evidence" value="ECO:0007669"/>
    <property type="project" value="UniProtKB-UniRule"/>
</dbReference>
<dbReference type="InterPro" id="IPR043519">
    <property type="entry name" value="NT_sf"/>
</dbReference>
<dbReference type="GO" id="GO:1990817">
    <property type="term" value="F:poly(A) RNA polymerase activity"/>
    <property type="evidence" value="ECO:0007669"/>
    <property type="project" value="UniProtKB-UniRule"/>
</dbReference>
<dbReference type="EC" id="2.7.7.19" evidence="7"/>
<evidence type="ECO:0000259" key="10">
    <source>
        <dbReference type="Pfam" id="PF01743"/>
    </source>
</evidence>
<keyword evidence="4 7" id="KW-0067">ATP-binding</keyword>
<evidence type="ECO:0000256" key="4">
    <source>
        <dbReference type="ARBA" id="ARBA00022840"/>
    </source>
</evidence>
<dbReference type="InterPro" id="IPR010206">
    <property type="entry name" value="PolA_pol_I"/>
</dbReference>
<name>E0XR65_9GAMM</name>
<dbReference type="NCBIfam" id="TIGR01942">
    <property type="entry name" value="pcnB"/>
    <property type="match status" value="1"/>
</dbReference>
<feature type="region of interest" description="Disordered" evidence="9">
    <location>
        <begin position="1"/>
        <end position="28"/>
    </location>
</feature>
<evidence type="ECO:0000256" key="6">
    <source>
        <dbReference type="ARBA" id="ARBA00023163"/>
    </source>
</evidence>
<dbReference type="GO" id="GO:0003723">
    <property type="term" value="F:RNA binding"/>
    <property type="evidence" value="ECO:0007669"/>
    <property type="project" value="UniProtKB-UniRule"/>
</dbReference>
<evidence type="ECO:0000256" key="8">
    <source>
        <dbReference type="RuleBase" id="RU003953"/>
    </source>
</evidence>
<dbReference type="GO" id="GO:0043633">
    <property type="term" value="P:polyadenylation-dependent RNA catabolic process"/>
    <property type="evidence" value="ECO:0007669"/>
    <property type="project" value="InterPro"/>
</dbReference>
<feature type="domain" description="tRNA nucleotidyltransferase/poly(A) polymerase RNA and SrmB- binding" evidence="12">
    <location>
        <begin position="216"/>
        <end position="274"/>
    </location>
</feature>
<keyword evidence="3 7" id="KW-0547">Nucleotide-binding</keyword>
<dbReference type="CDD" id="cd05398">
    <property type="entry name" value="NT_ClassII-CCAase"/>
    <property type="match status" value="1"/>
</dbReference>
<dbReference type="PANTHER" id="PTHR43051">
    <property type="entry name" value="POLYNUCLEOTIDE ADENYLYLTRANSFERASE FAMILY PROTEIN"/>
    <property type="match status" value="1"/>
</dbReference>
<dbReference type="Gene3D" id="1.10.3090.10">
    <property type="entry name" value="cca-adding enzyme, domain 2"/>
    <property type="match status" value="1"/>
</dbReference>
<dbReference type="Pfam" id="PF12627">
    <property type="entry name" value="PolyA_pol_RNAbd"/>
    <property type="match status" value="1"/>
</dbReference>
<keyword evidence="1 7" id="KW-0507">mRNA processing</keyword>
<dbReference type="InterPro" id="IPR032828">
    <property type="entry name" value="PolyA_RNA-bd"/>
</dbReference>
<dbReference type="Pfam" id="PF01743">
    <property type="entry name" value="PolyA_pol"/>
    <property type="match status" value="1"/>
</dbReference>
<dbReference type="Gene3D" id="3.30.460.10">
    <property type="entry name" value="Beta Polymerase, domain 2"/>
    <property type="match status" value="1"/>
</dbReference>
<dbReference type="InterPro" id="IPR052191">
    <property type="entry name" value="tRNA_ntf/polyA_polymerase_I"/>
</dbReference>